<evidence type="ECO:0000313" key="2">
    <source>
        <dbReference type="EMBL" id="KAK1427333.1"/>
    </source>
</evidence>
<accession>A0AAD8KQY3</accession>
<proteinExistence type="predicted"/>
<feature type="signal peptide" evidence="1">
    <location>
        <begin position="1"/>
        <end position="29"/>
    </location>
</feature>
<protein>
    <submittedName>
        <fullName evidence="2">Uncharacterized protein</fullName>
    </submittedName>
</protein>
<organism evidence="2 3">
    <name type="scientific">Tagetes erecta</name>
    <name type="common">African marigold</name>
    <dbReference type="NCBI Taxonomy" id="13708"/>
    <lineage>
        <taxon>Eukaryota</taxon>
        <taxon>Viridiplantae</taxon>
        <taxon>Streptophyta</taxon>
        <taxon>Embryophyta</taxon>
        <taxon>Tracheophyta</taxon>
        <taxon>Spermatophyta</taxon>
        <taxon>Magnoliopsida</taxon>
        <taxon>eudicotyledons</taxon>
        <taxon>Gunneridae</taxon>
        <taxon>Pentapetalae</taxon>
        <taxon>asterids</taxon>
        <taxon>campanulids</taxon>
        <taxon>Asterales</taxon>
        <taxon>Asteraceae</taxon>
        <taxon>Asteroideae</taxon>
        <taxon>Heliantheae alliance</taxon>
        <taxon>Tageteae</taxon>
        <taxon>Tagetes</taxon>
    </lineage>
</organism>
<gene>
    <name evidence="2" type="ORF">QVD17_16016</name>
</gene>
<sequence>MLFMINNSSCLYVVAAAAVFALRVGGVREEWLCFEATFVGGGRDEYTDADIDGLREELLCFEATFVFRRLVAAAPQQNIQSKLIHYVGTLRELLEQLAA</sequence>
<dbReference type="EMBL" id="JAUHHV010000004">
    <property type="protein sequence ID" value="KAK1427333.1"/>
    <property type="molecule type" value="Genomic_DNA"/>
</dbReference>
<name>A0AAD8KQY3_TARER</name>
<dbReference type="AlphaFoldDB" id="A0AAD8KQY3"/>
<dbReference type="Proteomes" id="UP001229421">
    <property type="component" value="Unassembled WGS sequence"/>
</dbReference>
<keyword evidence="3" id="KW-1185">Reference proteome</keyword>
<evidence type="ECO:0000256" key="1">
    <source>
        <dbReference type="SAM" id="SignalP"/>
    </source>
</evidence>
<reference evidence="2" key="1">
    <citation type="journal article" date="2023" name="bioRxiv">
        <title>Improved chromosome-level genome assembly for marigold (Tagetes erecta).</title>
        <authorList>
            <person name="Jiang F."/>
            <person name="Yuan L."/>
            <person name="Wang S."/>
            <person name="Wang H."/>
            <person name="Xu D."/>
            <person name="Wang A."/>
            <person name="Fan W."/>
        </authorList>
    </citation>
    <scope>NUCLEOTIDE SEQUENCE</scope>
    <source>
        <strain evidence="2">WSJ</strain>
        <tissue evidence="2">Leaf</tissue>
    </source>
</reference>
<evidence type="ECO:0000313" key="3">
    <source>
        <dbReference type="Proteomes" id="UP001229421"/>
    </source>
</evidence>
<comment type="caution">
    <text evidence="2">The sequence shown here is derived from an EMBL/GenBank/DDBJ whole genome shotgun (WGS) entry which is preliminary data.</text>
</comment>
<keyword evidence="1" id="KW-0732">Signal</keyword>
<feature type="chain" id="PRO_5042034770" evidence="1">
    <location>
        <begin position="30"/>
        <end position="99"/>
    </location>
</feature>